<dbReference type="GO" id="GO:0030154">
    <property type="term" value="P:cell differentiation"/>
    <property type="evidence" value="ECO:0007669"/>
    <property type="project" value="TreeGrafter"/>
</dbReference>
<dbReference type="PROSITE" id="PS00027">
    <property type="entry name" value="HOMEOBOX_1"/>
    <property type="match status" value="1"/>
</dbReference>
<dbReference type="InterPro" id="IPR009057">
    <property type="entry name" value="Homeodomain-like_sf"/>
</dbReference>
<accession>A0A4E0RAU0</accession>
<dbReference type="PROSITE" id="PS50071">
    <property type="entry name" value="HOMEOBOX_2"/>
    <property type="match status" value="1"/>
</dbReference>
<dbReference type="SMART" id="SM00389">
    <property type="entry name" value="HOX"/>
    <property type="match status" value="1"/>
</dbReference>
<evidence type="ECO:0000256" key="6">
    <source>
        <dbReference type="RuleBase" id="RU000682"/>
    </source>
</evidence>
<evidence type="ECO:0000256" key="2">
    <source>
        <dbReference type="ARBA" id="ARBA00023125"/>
    </source>
</evidence>
<evidence type="ECO:0000313" key="9">
    <source>
        <dbReference type="EMBL" id="THD23171.1"/>
    </source>
</evidence>
<dbReference type="AlphaFoldDB" id="A0A4E0RAU0"/>
<evidence type="ECO:0000256" key="1">
    <source>
        <dbReference type="ARBA" id="ARBA00004123"/>
    </source>
</evidence>
<feature type="region of interest" description="Disordered" evidence="7">
    <location>
        <begin position="95"/>
        <end position="144"/>
    </location>
</feature>
<organism evidence="9 10">
    <name type="scientific">Fasciola hepatica</name>
    <name type="common">Liver fluke</name>
    <dbReference type="NCBI Taxonomy" id="6192"/>
    <lineage>
        <taxon>Eukaryota</taxon>
        <taxon>Metazoa</taxon>
        <taxon>Spiralia</taxon>
        <taxon>Lophotrochozoa</taxon>
        <taxon>Platyhelminthes</taxon>
        <taxon>Trematoda</taxon>
        <taxon>Digenea</taxon>
        <taxon>Plagiorchiida</taxon>
        <taxon>Echinostomata</taxon>
        <taxon>Echinostomatoidea</taxon>
        <taxon>Fasciolidae</taxon>
        <taxon>Fasciola</taxon>
    </lineage>
</organism>
<evidence type="ECO:0000256" key="3">
    <source>
        <dbReference type="ARBA" id="ARBA00023155"/>
    </source>
</evidence>
<dbReference type="GO" id="GO:0005634">
    <property type="term" value="C:nucleus"/>
    <property type="evidence" value="ECO:0007669"/>
    <property type="project" value="UniProtKB-SubCell"/>
</dbReference>
<dbReference type="GO" id="GO:0000978">
    <property type="term" value="F:RNA polymerase II cis-regulatory region sequence-specific DNA binding"/>
    <property type="evidence" value="ECO:0007669"/>
    <property type="project" value="TreeGrafter"/>
</dbReference>
<gene>
    <name evidence="9" type="ORF">D915_005726</name>
</gene>
<comment type="subcellular location">
    <subcellularLocation>
        <location evidence="1 5 6">Nucleus</location>
    </subcellularLocation>
</comment>
<sequence>MYAVCEDPNWRLDHPYTTVSSDIKASRFYLEGPSKTRAHLNSHEYANIPLFESSGSAEDHCTSSCEDYQHGNDSDIDDTDVVAEAARFVRSRLNEPVETSTENRASIDASTLSNHRRPQVPFPPSQFDKLPSQNRGATATISPATVTTDETVSMVESNGNSVSITHSGLDHFVHTSSVSQSTDSLQCKVSSDHSYSNRVPTDFAFDAPPTETLIPYNNTMKLSTSNPTLIRPTFHVTSQSFTSPSIPPNVSVSRLAPILGCSFSHSDYTGALPSAYASTPSENRHAHGYHHSTMDILAAKHHSDNKSYAERHGTGDFVLMRHRGRRKPRILFTQAQIYELEHRFKQQRYLSAQEREQLALSLKMSPQQVKIWFQNRRYKVKRQAQDKSIEEATVFQHNLRCSSDSHQCVFAESREPDDSNSLFRSMKIDKHSTSWTQFLSSAYGRPCTSRSEQPGVQSFSNWPERYTTSCPIPALLSEHLSFTGANGFPPWSSFTAPVGHVHDEETDSHPGRLSQPKSHLDLLPTSQHASLDSSLGTRWESGFPLSRMTPVQNSPTANYPTTRYPSYSGWPSISQDSTAYNTEFATPNLMDYLTMAGWRGAPICSPTEKIEAQEPHTNEMPDMVSSSYKEDDIHSPFAESTHLIPYGNASGYENDSFSGNFSHELNITSGRELNQIGTTWTPDRPVKLPYDSSGCVTSANSPQLIGTRSSMKWEAALNCTNSSDEPSSHTTSFENRSEAQSLFGRYDLLVGIKSGADKVESE</sequence>
<keyword evidence="10" id="KW-1185">Reference proteome</keyword>
<feature type="compositionally biased region" description="Polar residues" evidence="7">
    <location>
        <begin position="97"/>
        <end position="113"/>
    </location>
</feature>
<keyword evidence="2 5" id="KW-0238">DNA-binding</keyword>
<dbReference type="Pfam" id="PF00046">
    <property type="entry name" value="Homeodomain"/>
    <property type="match status" value="1"/>
</dbReference>
<dbReference type="InterPro" id="IPR001356">
    <property type="entry name" value="HD"/>
</dbReference>
<proteinExistence type="predicted"/>
<name>A0A4E0RAU0_FASHE</name>
<evidence type="ECO:0000256" key="4">
    <source>
        <dbReference type="ARBA" id="ARBA00023242"/>
    </source>
</evidence>
<dbReference type="EMBL" id="JXXN02002294">
    <property type="protein sequence ID" value="THD23171.1"/>
    <property type="molecule type" value="Genomic_DNA"/>
</dbReference>
<dbReference type="InterPro" id="IPR050394">
    <property type="entry name" value="Homeobox_NK-like"/>
</dbReference>
<feature type="compositionally biased region" description="Polar residues" evidence="7">
    <location>
        <begin position="131"/>
        <end position="144"/>
    </location>
</feature>
<evidence type="ECO:0000256" key="7">
    <source>
        <dbReference type="SAM" id="MobiDB-lite"/>
    </source>
</evidence>
<reference evidence="9" key="1">
    <citation type="submission" date="2019-03" db="EMBL/GenBank/DDBJ databases">
        <title>Improved annotation for the trematode Fasciola hepatica.</title>
        <authorList>
            <person name="Choi Y.-J."/>
            <person name="Martin J."/>
            <person name="Mitreva M."/>
        </authorList>
    </citation>
    <scope>NUCLEOTIDE SEQUENCE [LARGE SCALE GENOMIC DNA]</scope>
</reference>
<keyword evidence="3 5" id="KW-0371">Homeobox</keyword>
<dbReference type="PANTHER" id="PTHR24340:SF32">
    <property type="entry name" value="HOMEOBOX PROTEIN NKX-2.3"/>
    <property type="match status" value="1"/>
</dbReference>
<dbReference type="Gene3D" id="1.10.10.60">
    <property type="entry name" value="Homeodomain-like"/>
    <property type="match status" value="1"/>
</dbReference>
<dbReference type="PANTHER" id="PTHR24340">
    <property type="entry name" value="HOMEOBOX PROTEIN NKX"/>
    <property type="match status" value="1"/>
</dbReference>
<dbReference type="InterPro" id="IPR017970">
    <property type="entry name" value="Homeobox_CS"/>
</dbReference>
<dbReference type="GO" id="GO:0000981">
    <property type="term" value="F:DNA-binding transcription factor activity, RNA polymerase II-specific"/>
    <property type="evidence" value="ECO:0007669"/>
    <property type="project" value="InterPro"/>
</dbReference>
<dbReference type="Proteomes" id="UP000230066">
    <property type="component" value="Unassembled WGS sequence"/>
</dbReference>
<dbReference type="SUPFAM" id="SSF46689">
    <property type="entry name" value="Homeodomain-like"/>
    <property type="match status" value="1"/>
</dbReference>
<evidence type="ECO:0000256" key="5">
    <source>
        <dbReference type="PROSITE-ProRule" id="PRU00108"/>
    </source>
</evidence>
<feature type="DNA-binding region" description="Homeobox" evidence="5">
    <location>
        <begin position="325"/>
        <end position="384"/>
    </location>
</feature>
<keyword evidence="4 5" id="KW-0539">Nucleus</keyword>
<feature type="domain" description="Homeobox" evidence="8">
    <location>
        <begin position="323"/>
        <end position="383"/>
    </location>
</feature>
<evidence type="ECO:0000259" key="8">
    <source>
        <dbReference type="PROSITE" id="PS50071"/>
    </source>
</evidence>
<evidence type="ECO:0000313" key="10">
    <source>
        <dbReference type="Proteomes" id="UP000230066"/>
    </source>
</evidence>
<dbReference type="CDD" id="cd00086">
    <property type="entry name" value="homeodomain"/>
    <property type="match status" value="1"/>
</dbReference>
<comment type="caution">
    <text evidence="9">The sequence shown here is derived from an EMBL/GenBank/DDBJ whole genome shotgun (WGS) entry which is preliminary data.</text>
</comment>
<protein>
    <submittedName>
        <fullName evidence="9">Homeobox protein Nkx-2.6</fullName>
    </submittedName>
</protein>